<keyword evidence="1" id="KW-0812">Transmembrane</keyword>
<dbReference type="Proteomes" id="UP000326198">
    <property type="component" value="Unassembled WGS sequence"/>
</dbReference>
<reference evidence="2 3" key="1">
    <citation type="submission" date="2019-04" db="EMBL/GenBank/DDBJ databases">
        <title>Friends and foes A comparative genomics studyof 23 Aspergillus species from section Flavi.</title>
        <authorList>
            <consortium name="DOE Joint Genome Institute"/>
            <person name="Kjaerbolling I."/>
            <person name="Vesth T."/>
            <person name="Frisvad J.C."/>
            <person name="Nybo J.L."/>
            <person name="Theobald S."/>
            <person name="Kildgaard S."/>
            <person name="Isbrandt T."/>
            <person name="Kuo A."/>
            <person name="Sato A."/>
            <person name="Lyhne E.K."/>
            <person name="Kogle M.E."/>
            <person name="Wiebenga A."/>
            <person name="Kun R.S."/>
            <person name="Lubbers R.J."/>
            <person name="Makela M.R."/>
            <person name="Barry K."/>
            <person name="Chovatia M."/>
            <person name="Clum A."/>
            <person name="Daum C."/>
            <person name="Haridas S."/>
            <person name="He G."/>
            <person name="LaButti K."/>
            <person name="Lipzen A."/>
            <person name="Mondo S."/>
            <person name="Riley R."/>
            <person name="Salamov A."/>
            <person name="Simmons B.A."/>
            <person name="Magnuson J.K."/>
            <person name="Henrissat B."/>
            <person name="Mortensen U.H."/>
            <person name="Larsen T.O."/>
            <person name="Devries R.P."/>
            <person name="Grigoriev I.V."/>
            <person name="Machida M."/>
            <person name="Baker S.E."/>
            <person name="Andersen M.R."/>
        </authorList>
    </citation>
    <scope>NUCLEOTIDE SEQUENCE [LARGE SCALE GENOMIC DNA]</scope>
    <source>
        <strain evidence="2 3">IBT 29228</strain>
    </source>
</reference>
<keyword evidence="1" id="KW-0472">Membrane</keyword>
<protein>
    <submittedName>
        <fullName evidence="2">Uncharacterized protein</fullName>
    </submittedName>
</protein>
<evidence type="ECO:0000313" key="3">
    <source>
        <dbReference type="Proteomes" id="UP000326198"/>
    </source>
</evidence>
<evidence type="ECO:0000313" key="2">
    <source>
        <dbReference type="EMBL" id="KAE8375876.1"/>
    </source>
</evidence>
<keyword evidence="3" id="KW-1185">Reference proteome</keyword>
<dbReference type="AlphaFoldDB" id="A0A5N7B2Q9"/>
<organism evidence="2 3">
    <name type="scientific">Aspergillus bertholletiae</name>
    <dbReference type="NCBI Taxonomy" id="1226010"/>
    <lineage>
        <taxon>Eukaryota</taxon>
        <taxon>Fungi</taxon>
        <taxon>Dikarya</taxon>
        <taxon>Ascomycota</taxon>
        <taxon>Pezizomycotina</taxon>
        <taxon>Eurotiomycetes</taxon>
        <taxon>Eurotiomycetidae</taxon>
        <taxon>Eurotiales</taxon>
        <taxon>Aspergillaceae</taxon>
        <taxon>Aspergillus</taxon>
        <taxon>Aspergillus subgen. Circumdati</taxon>
    </lineage>
</organism>
<sequence>MPYVHSWLLFYFIALGQCVTGSVLDKKSLLSTTEIKQIRTVSWSLHPGQGSACQYAMKERCVRSREENRIKETQILAIGIWPTAIAWIIGCFATPAPELQTSYWK</sequence>
<feature type="transmembrane region" description="Helical" evidence="1">
    <location>
        <begin position="6"/>
        <end position="24"/>
    </location>
</feature>
<evidence type="ECO:0000256" key="1">
    <source>
        <dbReference type="SAM" id="Phobius"/>
    </source>
</evidence>
<name>A0A5N7B2Q9_9EURO</name>
<feature type="transmembrane region" description="Helical" evidence="1">
    <location>
        <begin position="75"/>
        <end position="96"/>
    </location>
</feature>
<proteinExistence type="predicted"/>
<gene>
    <name evidence="2" type="ORF">BDV26DRAFT_266796</name>
</gene>
<dbReference type="EMBL" id="ML736251">
    <property type="protein sequence ID" value="KAE8375876.1"/>
    <property type="molecule type" value="Genomic_DNA"/>
</dbReference>
<keyword evidence="1" id="KW-1133">Transmembrane helix</keyword>
<accession>A0A5N7B2Q9</accession>